<dbReference type="InterPro" id="IPR058240">
    <property type="entry name" value="rSAM_sf"/>
</dbReference>
<dbReference type="InterPro" id="IPR050105">
    <property type="entry name" value="MoCo_biosynth_MoaA/MoaC"/>
</dbReference>
<keyword evidence="9" id="KW-0342">GTP-binding</keyword>
<dbReference type="SUPFAM" id="SSF102114">
    <property type="entry name" value="Radical SAM enzymes"/>
    <property type="match status" value="1"/>
</dbReference>
<dbReference type="Pfam" id="PF04055">
    <property type="entry name" value="Radical_SAM"/>
    <property type="match status" value="1"/>
</dbReference>
<evidence type="ECO:0000313" key="14">
    <source>
        <dbReference type="Proteomes" id="UP000297245"/>
    </source>
</evidence>
<accession>A0A4S8MIB0</accession>
<protein>
    <submittedName>
        <fullName evidence="13">Radical SAM enzyme</fullName>
    </submittedName>
</protein>
<evidence type="ECO:0000259" key="12">
    <source>
        <dbReference type="PROSITE" id="PS51918"/>
    </source>
</evidence>
<gene>
    <name evidence="13" type="ORF">K435DRAFT_827453</name>
</gene>
<comment type="pathway">
    <text evidence="2">Cofactor biosynthesis; molybdopterin biosynthesis.</text>
</comment>
<evidence type="ECO:0000256" key="8">
    <source>
        <dbReference type="ARBA" id="ARBA00023014"/>
    </source>
</evidence>
<keyword evidence="8" id="KW-0411">Iron-sulfur</keyword>
<evidence type="ECO:0000256" key="10">
    <source>
        <dbReference type="ARBA" id="ARBA00023150"/>
    </source>
</evidence>
<evidence type="ECO:0000256" key="5">
    <source>
        <dbReference type="ARBA" id="ARBA00022723"/>
    </source>
</evidence>
<reference evidence="13 14" key="1">
    <citation type="journal article" date="2019" name="Nat. Ecol. Evol.">
        <title>Megaphylogeny resolves global patterns of mushroom evolution.</title>
        <authorList>
            <person name="Varga T."/>
            <person name="Krizsan K."/>
            <person name="Foldi C."/>
            <person name="Dima B."/>
            <person name="Sanchez-Garcia M."/>
            <person name="Sanchez-Ramirez S."/>
            <person name="Szollosi G.J."/>
            <person name="Szarkandi J.G."/>
            <person name="Papp V."/>
            <person name="Albert L."/>
            <person name="Andreopoulos W."/>
            <person name="Angelini C."/>
            <person name="Antonin V."/>
            <person name="Barry K.W."/>
            <person name="Bougher N.L."/>
            <person name="Buchanan P."/>
            <person name="Buyck B."/>
            <person name="Bense V."/>
            <person name="Catcheside P."/>
            <person name="Chovatia M."/>
            <person name="Cooper J."/>
            <person name="Damon W."/>
            <person name="Desjardin D."/>
            <person name="Finy P."/>
            <person name="Geml J."/>
            <person name="Haridas S."/>
            <person name="Hughes K."/>
            <person name="Justo A."/>
            <person name="Karasinski D."/>
            <person name="Kautmanova I."/>
            <person name="Kiss B."/>
            <person name="Kocsube S."/>
            <person name="Kotiranta H."/>
            <person name="LaButti K.M."/>
            <person name="Lechner B.E."/>
            <person name="Liimatainen K."/>
            <person name="Lipzen A."/>
            <person name="Lukacs Z."/>
            <person name="Mihaltcheva S."/>
            <person name="Morgado L.N."/>
            <person name="Niskanen T."/>
            <person name="Noordeloos M.E."/>
            <person name="Ohm R.A."/>
            <person name="Ortiz-Santana B."/>
            <person name="Ovrebo C."/>
            <person name="Racz N."/>
            <person name="Riley R."/>
            <person name="Savchenko A."/>
            <person name="Shiryaev A."/>
            <person name="Soop K."/>
            <person name="Spirin V."/>
            <person name="Szebenyi C."/>
            <person name="Tomsovsky M."/>
            <person name="Tulloss R.E."/>
            <person name="Uehling J."/>
            <person name="Grigoriev I.V."/>
            <person name="Vagvolgyi C."/>
            <person name="Papp T."/>
            <person name="Martin F.M."/>
            <person name="Miettinen O."/>
            <person name="Hibbett D.S."/>
            <person name="Nagy L.G."/>
        </authorList>
    </citation>
    <scope>NUCLEOTIDE SEQUENCE [LARGE SCALE GENOMIC DNA]</scope>
    <source>
        <strain evidence="13 14">CBS 962.96</strain>
    </source>
</reference>
<dbReference type="PANTHER" id="PTHR22960:SF0">
    <property type="entry name" value="MOLYBDENUM COFACTOR BIOSYNTHESIS PROTEIN 1"/>
    <property type="match status" value="1"/>
</dbReference>
<dbReference type="EMBL" id="ML179076">
    <property type="protein sequence ID" value="THV02455.1"/>
    <property type="molecule type" value="Genomic_DNA"/>
</dbReference>
<dbReference type="Gene3D" id="3.20.20.70">
    <property type="entry name" value="Aldolase class I"/>
    <property type="match status" value="1"/>
</dbReference>
<evidence type="ECO:0000256" key="11">
    <source>
        <dbReference type="ARBA" id="ARBA00023239"/>
    </source>
</evidence>
<evidence type="ECO:0000256" key="4">
    <source>
        <dbReference type="ARBA" id="ARBA00022691"/>
    </source>
</evidence>
<evidence type="ECO:0000256" key="2">
    <source>
        <dbReference type="ARBA" id="ARBA00005046"/>
    </source>
</evidence>
<evidence type="ECO:0000256" key="7">
    <source>
        <dbReference type="ARBA" id="ARBA00023004"/>
    </source>
</evidence>
<comment type="cofactor">
    <cofactor evidence="1">
        <name>[4Fe-4S] cluster</name>
        <dbReference type="ChEBI" id="CHEBI:49883"/>
    </cofactor>
</comment>
<proteinExistence type="predicted"/>
<dbReference type="InterPro" id="IPR007197">
    <property type="entry name" value="rSAM"/>
</dbReference>
<keyword evidence="3" id="KW-0004">4Fe-4S</keyword>
<evidence type="ECO:0000256" key="3">
    <source>
        <dbReference type="ARBA" id="ARBA00022485"/>
    </source>
</evidence>
<sequence length="375" mass="42179">MDAETCRNADRKLCVAKIDAIDKSRPFSRALIDTYKRRHHYLRISLTKRCNLRCFYCMPEQGVKLTPDGKILTDEEVIRLATLFVQAGVTSKIRLMGGEPTVRKGIIEIIQELNKLRPLGLKSIAMTSNGLVLHRRLPSLIGNGLTHLNPSLDTLDTLDPFKFEFMTKRRGHEAVLKALDVALASPDLQSVKLNVVVVKGLNDSEILDFVEMTKNSAISVCFMPFTGNKWDKVKMVPSSVSKEMGHCLRMATHHPDVVRISDEANDTVWSWKVPDCRGVFGFISSMADHFCSSCNHLRITADGQIKLKKNPLIFCRTSLTFWKQEVSLRDEMRKGASDSDLLRIIGHAVSGKQEKHVHMEDINVVTNRPMILIGG</sequence>
<dbReference type="PROSITE" id="PS01305">
    <property type="entry name" value="MOAA_NIFB_PQQE"/>
    <property type="match status" value="1"/>
</dbReference>
<keyword evidence="4" id="KW-0949">S-adenosyl-L-methionine</keyword>
<dbReference type="Proteomes" id="UP000297245">
    <property type="component" value="Unassembled WGS sequence"/>
</dbReference>
<dbReference type="GO" id="GO:0051539">
    <property type="term" value="F:4 iron, 4 sulfur cluster binding"/>
    <property type="evidence" value="ECO:0007669"/>
    <property type="project" value="UniProtKB-KW"/>
</dbReference>
<dbReference type="OrthoDB" id="429626at2759"/>
<dbReference type="AlphaFoldDB" id="A0A4S8MIB0"/>
<dbReference type="GO" id="GO:0046872">
    <property type="term" value="F:metal ion binding"/>
    <property type="evidence" value="ECO:0007669"/>
    <property type="project" value="UniProtKB-KW"/>
</dbReference>
<dbReference type="InterPro" id="IPR000385">
    <property type="entry name" value="MoaA_NifB_PqqE_Fe-S-bd_CS"/>
</dbReference>
<dbReference type="SFLD" id="SFLDG01386">
    <property type="entry name" value="main_SPASM_domain-containing"/>
    <property type="match status" value="1"/>
</dbReference>
<dbReference type="InterPro" id="IPR013785">
    <property type="entry name" value="Aldolase_TIM"/>
</dbReference>
<dbReference type="CDD" id="cd01335">
    <property type="entry name" value="Radical_SAM"/>
    <property type="match status" value="1"/>
</dbReference>
<keyword evidence="5" id="KW-0479">Metal-binding</keyword>
<organism evidence="13 14">
    <name type="scientific">Dendrothele bispora (strain CBS 962.96)</name>
    <dbReference type="NCBI Taxonomy" id="1314807"/>
    <lineage>
        <taxon>Eukaryota</taxon>
        <taxon>Fungi</taxon>
        <taxon>Dikarya</taxon>
        <taxon>Basidiomycota</taxon>
        <taxon>Agaricomycotina</taxon>
        <taxon>Agaricomycetes</taxon>
        <taxon>Agaricomycetidae</taxon>
        <taxon>Agaricales</taxon>
        <taxon>Agaricales incertae sedis</taxon>
        <taxon>Dendrothele</taxon>
    </lineage>
</organism>
<dbReference type="SFLD" id="SFLDG01383">
    <property type="entry name" value="cyclic_pyranopterin_phosphate"/>
    <property type="match status" value="1"/>
</dbReference>
<keyword evidence="10" id="KW-0501">Molybdenum cofactor biosynthesis</keyword>
<keyword evidence="14" id="KW-1185">Reference proteome</keyword>
<dbReference type="InterPro" id="IPR010505">
    <property type="entry name" value="MoaA_twitch"/>
</dbReference>
<dbReference type="GO" id="GO:0005525">
    <property type="term" value="F:GTP binding"/>
    <property type="evidence" value="ECO:0007669"/>
    <property type="project" value="UniProtKB-KW"/>
</dbReference>
<evidence type="ECO:0000313" key="13">
    <source>
        <dbReference type="EMBL" id="THV02455.1"/>
    </source>
</evidence>
<dbReference type="GO" id="GO:0061799">
    <property type="term" value="F:cyclic pyranopterin monophosphate synthase activity"/>
    <property type="evidence" value="ECO:0007669"/>
    <property type="project" value="TreeGrafter"/>
</dbReference>
<dbReference type="SFLD" id="SFLDG01067">
    <property type="entry name" value="SPASM/twitch_domain_containing"/>
    <property type="match status" value="1"/>
</dbReference>
<feature type="domain" description="Radical SAM core" evidence="12">
    <location>
        <begin position="34"/>
        <end position="261"/>
    </location>
</feature>
<dbReference type="InterPro" id="IPR040064">
    <property type="entry name" value="MoaA-like"/>
</dbReference>
<dbReference type="CDD" id="cd21117">
    <property type="entry name" value="Twitch_MoaA"/>
    <property type="match status" value="1"/>
</dbReference>
<keyword evidence="11" id="KW-0456">Lyase</keyword>
<evidence type="ECO:0000256" key="6">
    <source>
        <dbReference type="ARBA" id="ARBA00022741"/>
    </source>
</evidence>
<evidence type="ECO:0000256" key="1">
    <source>
        <dbReference type="ARBA" id="ARBA00001966"/>
    </source>
</evidence>
<dbReference type="GO" id="GO:0061798">
    <property type="term" value="F:GTP 3',8'-cyclase activity"/>
    <property type="evidence" value="ECO:0007669"/>
    <property type="project" value="TreeGrafter"/>
</dbReference>
<keyword evidence="7" id="KW-0408">Iron</keyword>
<name>A0A4S8MIB0_DENBC</name>
<dbReference type="SFLD" id="SFLDS00029">
    <property type="entry name" value="Radical_SAM"/>
    <property type="match status" value="1"/>
</dbReference>
<dbReference type="GO" id="GO:0006777">
    <property type="term" value="P:Mo-molybdopterin cofactor biosynthetic process"/>
    <property type="evidence" value="ECO:0007669"/>
    <property type="project" value="UniProtKB-KW"/>
</dbReference>
<dbReference type="Pfam" id="PF06463">
    <property type="entry name" value="Mob_synth_C"/>
    <property type="match status" value="1"/>
</dbReference>
<dbReference type="PROSITE" id="PS51918">
    <property type="entry name" value="RADICAL_SAM"/>
    <property type="match status" value="1"/>
</dbReference>
<evidence type="ECO:0000256" key="9">
    <source>
        <dbReference type="ARBA" id="ARBA00023134"/>
    </source>
</evidence>
<dbReference type="PANTHER" id="PTHR22960">
    <property type="entry name" value="MOLYBDOPTERIN COFACTOR SYNTHESIS PROTEIN A"/>
    <property type="match status" value="1"/>
</dbReference>
<keyword evidence="6" id="KW-0547">Nucleotide-binding</keyword>